<dbReference type="PANTHER" id="PTHR30543">
    <property type="entry name" value="CHROMATE REDUCTASE"/>
    <property type="match status" value="1"/>
</dbReference>
<dbReference type="PATRIC" id="fig|1423727.3.peg.1200"/>
<dbReference type="STRING" id="1423727.FC34_GL001181"/>
<dbReference type="RefSeq" id="WP_057894461.1">
    <property type="nucleotide sequence ID" value="NZ_AYZQ01000002.1"/>
</dbReference>
<proteinExistence type="predicted"/>
<dbReference type="Pfam" id="PF03358">
    <property type="entry name" value="FMN_red"/>
    <property type="match status" value="1"/>
</dbReference>
<dbReference type="AlphaFoldDB" id="A0A0R2AZH6"/>
<dbReference type="SUPFAM" id="SSF52218">
    <property type="entry name" value="Flavoproteins"/>
    <property type="match status" value="1"/>
</dbReference>
<dbReference type="PANTHER" id="PTHR30543:SF21">
    <property type="entry name" value="NAD(P)H-DEPENDENT FMN REDUCTASE LOT6"/>
    <property type="match status" value="1"/>
</dbReference>
<comment type="caution">
    <text evidence="2">The sequence shown here is derived from an EMBL/GenBank/DDBJ whole genome shotgun (WGS) entry which is preliminary data.</text>
</comment>
<dbReference type="InterPro" id="IPR050712">
    <property type="entry name" value="NAD(P)H-dep_reductase"/>
</dbReference>
<reference evidence="2 3" key="1">
    <citation type="journal article" date="2015" name="Genome Announc.">
        <title>Expanding the biotechnology potential of lactobacilli through comparative genomics of 213 strains and associated genera.</title>
        <authorList>
            <person name="Sun Z."/>
            <person name="Harris H.M."/>
            <person name="McCann A."/>
            <person name="Guo C."/>
            <person name="Argimon S."/>
            <person name="Zhang W."/>
            <person name="Yang X."/>
            <person name="Jeffery I.B."/>
            <person name="Cooney J.C."/>
            <person name="Kagawa T.F."/>
            <person name="Liu W."/>
            <person name="Song Y."/>
            <person name="Salvetti E."/>
            <person name="Wrobel A."/>
            <person name="Rasinkangas P."/>
            <person name="Parkhill J."/>
            <person name="Rea M.C."/>
            <person name="O'Sullivan O."/>
            <person name="Ritari J."/>
            <person name="Douillard F.P."/>
            <person name="Paul Ross R."/>
            <person name="Yang R."/>
            <person name="Briner A.E."/>
            <person name="Felis G.E."/>
            <person name="de Vos W.M."/>
            <person name="Barrangou R."/>
            <person name="Klaenhammer T.R."/>
            <person name="Caufield P.W."/>
            <person name="Cui Y."/>
            <person name="Zhang H."/>
            <person name="O'Toole P.W."/>
        </authorList>
    </citation>
    <scope>NUCLEOTIDE SEQUENCE [LARGE SCALE GENOMIC DNA]</scope>
    <source>
        <strain evidence="2 3">DSM 23927</strain>
    </source>
</reference>
<gene>
    <name evidence="2" type="ORF">FC34_GL001181</name>
</gene>
<dbReference type="GO" id="GO:0010181">
    <property type="term" value="F:FMN binding"/>
    <property type="evidence" value="ECO:0007669"/>
    <property type="project" value="TreeGrafter"/>
</dbReference>
<dbReference type="GO" id="GO:0005829">
    <property type="term" value="C:cytosol"/>
    <property type="evidence" value="ECO:0007669"/>
    <property type="project" value="TreeGrafter"/>
</dbReference>
<accession>A0A0R2AZH6</accession>
<dbReference type="EMBL" id="AYZQ01000002">
    <property type="protein sequence ID" value="KRM72197.1"/>
    <property type="molecule type" value="Genomic_DNA"/>
</dbReference>
<keyword evidence="3" id="KW-1185">Reference proteome</keyword>
<name>A0A0R2AZH6_9LACO</name>
<feature type="domain" description="NADPH-dependent FMN reductase-like" evidence="1">
    <location>
        <begin position="3"/>
        <end position="145"/>
    </location>
</feature>
<dbReference type="OrthoDB" id="9812295at2"/>
<dbReference type="InterPro" id="IPR005025">
    <property type="entry name" value="FMN_Rdtase-like_dom"/>
</dbReference>
<organism evidence="2 3">
    <name type="scientific">Lacticaseibacillus brantae DSM 23927</name>
    <dbReference type="NCBI Taxonomy" id="1423727"/>
    <lineage>
        <taxon>Bacteria</taxon>
        <taxon>Bacillati</taxon>
        <taxon>Bacillota</taxon>
        <taxon>Bacilli</taxon>
        <taxon>Lactobacillales</taxon>
        <taxon>Lactobacillaceae</taxon>
        <taxon>Lacticaseibacillus</taxon>
    </lineage>
</organism>
<dbReference type="Proteomes" id="UP000051672">
    <property type="component" value="Unassembled WGS sequence"/>
</dbReference>
<evidence type="ECO:0000313" key="2">
    <source>
        <dbReference type="EMBL" id="KRM72197.1"/>
    </source>
</evidence>
<sequence>MYKLVGIVGNNWSGSRNRLLLQYMQTRYANQFELNLLETGTLPMYSQDDENNPTPAVVAFRAAIAEADGVIIATAEHNHSVPTALKNALDWCSRVEHPMVGKPVMIVGASLGPMGTVRAQGHLRQILDSPGIGAHILPGNEFLITDSSHQFDETGQLNQPATIAFLDQSVTAFADFLGHEIP</sequence>
<evidence type="ECO:0000259" key="1">
    <source>
        <dbReference type="Pfam" id="PF03358"/>
    </source>
</evidence>
<dbReference type="GO" id="GO:0016491">
    <property type="term" value="F:oxidoreductase activity"/>
    <property type="evidence" value="ECO:0007669"/>
    <property type="project" value="InterPro"/>
</dbReference>
<evidence type="ECO:0000313" key="3">
    <source>
        <dbReference type="Proteomes" id="UP000051672"/>
    </source>
</evidence>
<protein>
    <submittedName>
        <fullName evidence="2">Oxidoreductase</fullName>
    </submittedName>
</protein>
<dbReference type="InterPro" id="IPR029039">
    <property type="entry name" value="Flavoprotein-like_sf"/>
</dbReference>
<dbReference type="Gene3D" id="3.40.50.360">
    <property type="match status" value="1"/>
</dbReference>